<sequence>MAAITLGMVTMVLGYRLFRVTLFGVGFAFGGSVVALILEHVFAAESWVTTASFVGFIVATAGVLLAMVINDSICYMLYPSQPDLVLVSLCVVFGLLGGVLALMLEKPVLIIATSLFGAGLLVWGVGYFAGDFPTFINLKEYAIQDDQGEWLYTIPGSWMAYFIGFTVLFVLGMLIQFRKSSRRGRYHKRHARGCKTRNAPYVQA</sequence>
<evidence type="ECO:0000259" key="8">
    <source>
        <dbReference type="Pfam" id="PF13886"/>
    </source>
</evidence>
<dbReference type="Proteomes" id="UP000277300">
    <property type="component" value="Unassembled WGS sequence"/>
</dbReference>
<dbReference type="EMBL" id="MBDO02000414">
    <property type="protein sequence ID" value="RLN55743.1"/>
    <property type="molecule type" value="Genomic_DNA"/>
</dbReference>
<feature type="transmembrane region" description="Helical" evidence="7">
    <location>
        <begin position="109"/>
        <end position="130"/>
    </location>
</feature>
<reference evidence="11 12" key="1">
    <citation type="submission" date="2018-07" db="EMBL/GenBank/DDBJ databases">
        <title>Genome sequencing of oomycete isolates from Chile give support for New Zealand origin for Phytophthora kernoviae and make available the first Nothophytophthora sp. genome.</title>
        <authorList>
            <person name="Studholme D.J."/>
            <person name="Sanfuentes E."/>
            <person name="Panda P."/>
            <person name="Hill R."/>
            <person name="Sambles C."/>
            <person name="Grant M."/>
            <person name="Williams N.M."/>
            <person name="Mcdougal R.L."/>
        </authorList>
    </citation>
    <scope>NUCLEOTIDE SEQUENCE [LARGE SCALE GENOMIC DNA]</scope>
    <source>
        <strain evidence="9">Chile6</strain>
        <strain evidence="10">Chile7</strain>
    </source>
</reference>
<evidence type="ECO:0000256" key="5">
    <source>
        <dbReference type="ARBA" id="ARBA00023136"/>
    </source>
</evidence>
<evidence type="ECO:0000313" key="9">
    <source>
        <dbReference type="EMBL" id="RLN55743.1"/>
    </source>
</evidence>
<dbReference type="EMBL" id="MBAD02001101">
    <property type="protein sequence ID" value="RLN58551.1"/>
    <property type="molecule type" value="Genomic_DNA"/>
</dbReference>
<dbReference type="Pfam" id="PF13886">
    <property type="entry name" value="TM7S3_TM198"/>
    <property type="match status" value="1"/>
</dbReference>
<evidence type="ECO:0000313" key="10">
    <source>
        <dbReference type="EMBL" id="RLN58551.1"/>
    </source>
</evidence>
<organism evidence="9 11">
    <name type="scientific">Phytophthora kernoviae</name>
    <dbReference type="NCBI Taxonomy" id="325452"/>
    <lineage>
        <taxon>Eukaryota</taxon>
        <taxon>Sar</taxon>
        <taxon>Stramenopiles</taxon>
        <taxon>Oomycota</taxon>
        <taxon>Peronosporomycetes</taxon>
        <taxon>Peronosporales</taxon>
        <taxon>Peronosporaceae</taxon>
        <taxon>Phytophthora</taxon>
    </lineage>
</organism>
<feature type="transmembrane region" description="Helical" evidence="7">
    <location>
        <begin position="84"/>
        <end position="102"/>
    </location>
</feature>
<comment type="caution">
    <text evidence="9">The sequence shown here is derived from an EMBL/GenBank/DDBJ whole genome shotgun (WGS) entry which is preliminary data.</text>
</comment>
<evidence type="ECO:0000256" key="2">
    <source>
        <dbReference type="ARBA" id="ARBA00006244"/>
    </source>
</evidence>
<protein>
    <recommendedName>
        <fullName evidence="6">Transmembrane protein 198</fullName>
    </recommendedName>
</protein>
<comment type="subcellular location">
    <subcellularLocation>
        <location evidence="1">Membrane</location>
        <topology evidence="1">Multi-pass membrane protein</topology>
    </subcellularLocation>
</comment>
<keyword evidence="3 7" id="KW-0812">Transmembrane</keyword>
<dbReference type="InterPro" id="IPR025256">
    <property type="entry name" value="TM7S3/TM198-like_dom"/>
</dbReference>
<evidence type="ECO:0000256" key="6">
    <source>
        <dbReference type="ARBA" id="ARBA00049737"/>
    </source>
</evidence>
<feature type="transmembrane region" description="Helical" evidence="7">
    <location>
        <begin position="20"/>
        <end position="41"/>
    </location>
</feature>
<evidence type="ECO:0000313" key="12">
    <source>
        <dbReference type="Proteomes" id="UP000284657"/>
    </source>
</evidence>
<feature type="domain" description="TM7S3/TM198-like" evidence="8">
    <location>
        <begin position="55"/>
        <end position="177"/>
    </location>
</feature>
<dbReference type="Proteomes" id="UP000284657">
    <property type="component" value="Unassembled WGS sequence"/>
</dbReference>
<keyword evidence="5 7" id="KW-0472">Membrane</keyword>
<comment type="similarity">
    <text evidence="2">Belongs to the TMEM198 family.</text>
</comment>
<evidence type="ECO:0000313" key="11">
    <source>
        <dbReference type="Proteomes" id="UP000277300"/>
    </source>
</evidence>
<evidence type="ECO:0000256" key="3">
    <source>
        <dbReference type="ARBA" id="ARBA00022692"/>
    </source>
</evidence>
<name>A0A3F2RFM9_9STRA</name>
<dbReference type="PANTHER" id="PTHR31247:SF5">
    <property type="entry name" value="DUF4203 DOMAIN-CONTAINING PROTEIN"/>
    <property type="match status" value="1"/>
</dbReference>
<dbReference type="InterPro" id="IPR040236">
    <property type="entry name" value="TMEM198"/>
</dbReference>
<evidence type="ECO:0000256" key="7">
    <source>
        <dbReference type="SAM" id="Phobius"/>
    </source>
</evidence>
<accession>A0A3F2RFM9</accession>
<dbReference type="AlphaFoldDB" id="A0A3F2RFM9"/>
<feature type="transmembrane region" description="Helical" evidence="7">
    <location>
        <begin position="53"/>
        <end position="78"/>
    </location>
</feature>
<evidence type="ECO:0000256" key="4">
    <source>
        <dbReference type="ARBA" id="ARBA00022989"/>
    </source>
</evidence>
<keyword evidence="4 7" id="KW-1133">Transmembrane helix</keyword>
<proteinExistence type="inferred from homology"/>
<feature type="transmembrane region" description="Helical" evidence="7">
    <location>
        <begin position="150"/>
        <end position="175"/>
    </location>
</feature>
<evidence type="ECO:0000256" key="1">
    <source>
        <dbReference type="ARBA" id="ARBA00004141"/>
    </source>
</evidence>
<dbReference type="PANTHER" id="PTHR31247">
    <property type="entry name" value="TRANSMEMBRANE PROTEIN 198 FAMILY MEMBER"/>
    <property type="match status" value="1"/>
</dbReference>
<dbReference type="GO" id="GO:0005886">
    <property type="term" value="C:plasma membrane"/>
    <property type="evidence" value="ECO:0007669"/>
    <property type="project" value="TreeGrafter"/>
</dbReference>
<gene>
    <name evidence="10" type="ORF">BBJ29_006737</name>
    <name evidence="9" type="ORF">BBP00_00008360</name>
</gene>
<dbReference type="OrthoDB" id="115781at2759"/>